<organism evidence="6 7">
    <name type="scientific">Edaphochlamys debaryana</name>
    <dbReference type="NCBI Taxonomy" id="47281"/>
    <lineage>
        <taxon>Eukaryota</taxon>
        <taxon>Viridiplantae</taxon>
        <taxon>Chlorophyta</taxon>
        <taxon>core chlorophytes</taxon>
        <taxon>Chlorophyceae</taxon>
        <taxon>CS clade</taxon>
        <taxon>Chlamydomonadales</taxon>
        <taxon>Chlamydomonadales incertae sedis</taxon>
        <taxon>Edaphochlamys</taxon>
    </lineage>
</organism>
<dbReference type="AlphaFoldDB" id="A0A835Y278"/>
<dbReference type="Proteomes" id="UP000612055">
    <property type="component" value="Unassembled WGS sequence"/>
</dbReference>
<dbReference type="GO" id="GO:0010436">
    <property type="term" value="F:carotenoid dioxygenase activity"/>
    <property type="evidence" value="ECO:0007669"/>
    <property type="project" value="TreeGrafter"/>
</dbReference>
<evidence type="ECO:0000256" key="1">
    <source>
        <dbReference type="ARBA" id="ARBA00006787"/>
    </source>
</evidence>
<keyword evidence="7" id="KW-1185">Reference proteome</keyword>
<comment type="caution">
    <text evidence="6">The sequence shown here is derived from an EMBL/GenBank/DDBJ whole genome shotgun (WGS) entry which is preliminary data.</text>
</comment>
<dbReference type="PANTHER" id="PTHR10543">
    <property type="entry name" value="BETA-CAROTENE DIOXYGENASE"/>
    <property type="match status" value="1"/>
</dbReference>
<feature type="binding site" evidence="4">
    <location>
        <position position="162"/>
    </location>
    <ligand>
        <name>Fe cation</name>
        <dbReference type="ChEBI" id="CHEBI:24875"/>
        <note>catalytic</note>
    </ligand>
</feature>
<proteinExistence type="inferred from homology"/>
<feature type="compositionally biased region" description="Low complexity" evidence="5">
    <location>
        <begin position="198"/>
        <end position="215"/>
    </location>
</feature>
<keyword evidence="2 4" id="KW-0479">Metal-binding</keyword>
<feature type="binding site" evidence="4">
    <location>
        <position position="570"/>
    </location>
    <ligand>
        <name>Fe cation</name>
        <dbReference type="ChEBI" id="CHEBI:24875"/>
        <note>catalytic</note>
    </ligand>
</feature>
<dbReference type="InterPro" id="IPR004294">
    <property type="entry name" value="Carotenoid_Oase"/>
</dbReference>
<evidence type="ECO:0000313" key="6">
    <source>
        <dbReference type="EMBL" id="KAG2494565.1"/>
    </source>
</evidence>
<dbReference type="OrthoDB" id="1069523at2759"/>
<comment type="cofactor">
    <cofactor evidence="4">
        <name>Fe(2+)</name>
        <dbReference type="ChEBI" id="CHEBI:29033"/>
    </cofactor>
    <text evidence="4">Binds 1 Fe(2+) ion per subunit.</text>
</comment>
<dbReference type="Pfam" id="PF03055">
    <property type="entry name" value="RPE65"/>
    <property type="match status" value="2"/>
</dbReference>
<accession>A0A835Y278</accession>
<gene>
    <name evidence="6" type="ORF">HYH03_007331</name>
</gene>
<sequence>MFASCLHELAYWVDPAWVSGTIPPELCGTYYRNGPGLQVTNPRYRRHTLDGDGMVFSLAFSGGRAYFRNRFVRTQGFVAEQAAGRPLFRNSFTRGAADGSRRFNPFDLRFKNVANTGVLPWAGQLYALWEAGLPYRMDPDSLDTHEETRMGGQIRGNNFSAHYHVLPDQPPSPSGRGDRVAQAWARAQQQEEQRAARQRQGAAQAASQGQGAAEAEAGPKRLVTFSNEFGFGGAKAVFFEFDEAGRLILETEHSLPGVDIAILHDMLVTEHWYGLIVGPITLQPAKFASQYMLGRCSIAECLVFDEAKPTRIMFFPRPGRPSGKALKPVVLEAEPFFAFHNVNAYEREGGQVVVADTVAWDCVNFDLEIYDRDCKRTDGFEGGARAHLTRLTCDLRRGSVRRQKLLQRTVEFPAKDPRVAARPHRVGWFIADAVDDPVLWGPAQSLVRVELPEDPAGEREAAAAERPGAAGSRSLLAPPRRAAGAALGAAAGAAAGVAVDEFYLGDRTFPGEPMFIPKPGSAREGEGWLLVGVHDAGTEKGDVHIFDAEALSAGPLATIHLPHRLPVSLHGAWDPTYRGPDPADAAVPRWSEVGSARPL</sequence>
<protein>
    <submittedName>
        <fullName evidence="6">Uncharacterized protein</fullName>
    </submittedName>
</protein>
<feature type="binding site" evidence="4">
    <location>
        <position position="264"/>
    </location>
    <ligand>
        <name>Fe cation</name>
        <dbReference type="ChEBI" id="CHEBI:24875"/>
        <note>catalytic</note>
    </ligand>
</feature>
<evidence type="ECO:0000256" key="3">
    <source>
        <dbReference type="ARBA" id="ARBA00023004"/>
    </source>
</evidence>
<dbReference type="GO" id="GO:0016121">
    <property type="term" value="P:carotene catabolic process"/>
    <property type="evidence" value="ECO:0007669"/>
    <property type="project" value="TreeGrafter"/>
</dbReference>
<evidence type="ECO:0000256" key="4">
    <source>
        <dbReference type="PIRSR" id="PIRSR604294-1"/>
    </source>
</evidence>
<feature type="region of interest" description="Disordered" evidence="5">
    <location>
        <begin position="166"/>
        <end position="215"/>
    </location>
</feature>
<dbReference type="GO" id="GO:0046872">
    <property type="term" value="F:metal ion binding"/>
    <property type="evidence" value="ECO:0007669"/>
    <property type="project" value="UniProtKB-KW"/>
</dbReference>
<evidence type="ECO:0000256" key="5">
    <source>
        <dbReference type="SAM" id="MobiDB-lite"/>
    </source>
</evidence>
<dbReference type="PANTHER" id="PTHR10543:SF138">
    <property type="entry name" value="CAROTENOID OXYGENASE"/>
    <property type="match status" value="1"/>
</dbReference>
<comment type="similarity">
    <text evidence="1">Belongs to the carotenoid oxygenase family.</text>
</comment>
<keyword evidence="3 4" id="KW-0408">Iron</keyword>
<evidence type="ECO:0000313" key="7">
    <source>
        <dbReference type="Proteomes" id="UP000612055"/>
    </source>
</evidence>
<evidence type="ECO:0000256" key="2">
    <source>
        <dbReference type="ARBA" id="ARBA00022723"/>
    </source>
</evidence>
<dbReference type="EMBL" id="JAEHOE010000030">
    <property type="protein sequence ID" value="KAG2494565.1"/>
    <property type="molecule type" value="Genomic_DNA"/>
</dbReference>
<name>A0A835Y278_9CHLO</name>
<feature type="binding site" evidence="4">
    <location>
        <position position="340"/>
    </location>
    <ligand>
        <name>Fe cation</name>
        <dbReference type="ChEBI" id="CHEBI:24875"/>
        <note>catalytic</note>
    </ligand>
</feature>
<reference evidence="6" key="1">
    <citation type="journal article" date="2020" name="bioRxiv">
        <title>Comparative genomics of Chlamydomonas.</title>
        <authorList>
            <person name="Craig R.J."/>
            <person name="Hasan A.R."/>
            <person name="Ness R.W."/>
            <person name="Keightley P.D."/>
        </authorList>
    </citation>
    <scope>NUCLEOTIDE SEQUENCE</scope>
    <source>
        <strain evidence="6">CCAP 11/70</strain>
    </source>
</reference>